<dbReference type="GO" id="GO:0017168">
    <property type="term" value="F:5-oxoprolinase (ATP-hydrolyzing) activity"/>
    <property type="evidence" value="ECO:0007669"/>
    <property type="project" value="TreeGrafter"/>
</dbReference>
<dbReference type="STRING" id="983967.A0A1E4SWL0"/>
<dbReference type="InterPro" id="IPR045079">
    <property type="entry name" value="Oxoprolinase-like"/>
</dbReference>
<feature type="domain" description="Hydantoinase A/oxoprolinase" evidence="2">
    <location>
        <begin position="241"/>
        <end position="536"/>
    </location>
</feature>
<evidence type="ECO:0000313" key="7">
    <source>
        <dbReference type="Proteomes" id="UP000094801"/>
    </source>
</evidence>
<dbReference type="PANTHER" id="PTHR11365:SF26">
    <property type="entry name" value="5-OXOPROLINASE"/>
    <property type="match status" value="1"/>
</dbReference>
<dbReference type="Pfam" id="PF01968">
    <property type="entry name" value="Hydantoinase_A"/>
    <property type="match status" value="1"/>
</dbReference>
<dbReference type="InterPro" id="IPR049517">
    <property type="entry name" value="ACX-like_C"/>
</dbReference>
<evidence type="ECO:0000259" key="5">
    <source>
        <dbReference type="Pfam" id="PF19278"/>
    </source>
</evidence>
<proteinExistence type="inferred from homology"/>
<feature type="domain" description="Hydantoinase B/oxoprolinase" evidence="3">
    <location>
        <begin position="739"/>
        <end position="1272"/>
    </location>
</feature>
<dbReference type="GO" id="GO:0005829">
    <property type="term" value="C:cytosol"/>
    <property type="evidence" value="ECO:0007669"/>
    <property type="project" value="TreeGrafter"/>
</dbReference>
<feature type="domain" description="Acetophenone carboxylase-like C-terminal" evidence="5">
    <location>
        <begin position="555"/>
        <end position="725"/>
    </location>
</feature>
<evidence type="ECO:0000259" key="3">
    <source>
        <dbReference type="Pfam" id="PF02538"/>
    </source>
</evidence>
<sequence length="1310" mass="143692">MTEQKRINIAIDRGGTFTDVIAMIPGQDDYVFKLLSVDPGNYKDANIEGIRKVLEYVSGEKIPRGTPLDVSSIESIRLGTTVATNALLERKGEKIAFLTTKGFKDYLHISDQSRPDLFKLFVQKPGVLYDKVIEIDERVTLAAFSEDPEEKDYRELLDGKTYVEGQTKDVVQILKPVDMDSARKELAILREEGFETLAICLIHGYNFQEHEIMLKQLALDMGFKFVVTSHETMPTIKAIPRGQSTVVDAYLTPVIKIYIQNFMSGFKAGFEKHTRIEFMQSDGGLSSYEKFTGLKSLLSGPAGGVVGAASTCYDEKVGQPIIGFDMGGTSTDVSRFAGHYEHVFESVTAGINVAAPHLDINTVAAGGGSILFYEHGTLRVGPESASSHPGPACYRKGGPLTVTDANLFTGRILPEYFPKIFGPTEDMPLDFEIVKTKFEELTELINKENPHSPKTANEVALGFLKVANEAMAKPIRQLTETKGLSVSSHDLVAFGGAGSQNACDLATILKINRIIVHKYSSVLSAYGIALADIVEEIQEPSNDVYSPETLPELMERCEKMKLKVKETLMSQGVKEDDIHYDLFFNMGFSGSDTKIMVLEPEDGDFLSKFIEIHEREFSFVDETRGVMVQDLRIRGSGKISKITERSPYEDLKNAKTFDIEDGLEETSKKMVFESGIHDAKIYMLNKLPDGAKILGPALLLDATQTIIVTPNATALILPRHVVIDLNTDVKTKISTEYVDPIQLAVFSNRFMFIAEDMGRTLARISVSANIKERMDFSCALFDEDGNLTANAPHVPVHLGSMSFSVKYAKNFWGDSIKPGDVLATNSPQCGGTHLPDITLISPVFIEGRIRFFTASRAHHAEIGGITPGSVPPNAKFLTEEGAIIHTWKIISEGKFDYDGVNKYFVEEPAQYPGSSGTRKLKDNISDLKAQVASNQRGVNLLQDLFKEYGTEIVLFYMSNVRKSAELAVRQFFKKLAITHKGKFPLTSEEYLDDGSRLCCSISVNGETGDAVFDFTGTSHQAYNCYNAPPAVTYACVLYNLRVLIDADIPLNEGCLIPIEIIIPEGTILNPTEEAAVNAGNGNTSQRIHDTIMKCYQVAGAASGSMNVLTFGRSKIELPDGRTIDGFAHLDTIAGGSCASFKGPGYSGVQSHMTNTKITDPEILESRYPAILVDWSIRHGTGGRGLYKGGDGLQRITEFTTPVEVSCSAFRRVNSPYGCLGGEDGVRGETLYGRRKPDGSIQWIHLPGFSQLTLRAGDLINVRTPGSGGYGTPDMKLEDRVRISEDNISYAYTPLAGGTLGNRISIANTSQ</sequence>
<evidence type="ECO:0000259" key="4">
    <source>
        <dbReference type="Pfam" id="PF05378"/>
    </source>
</evidence>
<protein>
    <recommendedName>
        <fullName evidence="8">5-oxoprolinase</fullName>
    </recommendedName>
</protein>
<dbReference type="PANTHER" id="PTHR11365">
    <property type="entry name" value="5-OXOPROLINASE RELATED"/>
    <property type="match status" value="1"/>
</dbReference>
<evidence type="ECO:0000313" key="6">
    <source>
        <dbReference type="EMBL" id="ODV83857.1"/>
    </source>
</evidence>
<organism evidence="6 7">
    <name type="scientific">[Candida] arabinofermentans NRRL YB-2248</name>
    <dbReference type="NCBI Taxonomy" id="983967"/>
    <lineage>
        <taxon>Eukaryota</taxon>
        <taxon>Fungi</taxon>
        <taxon>Dikarya</taxon>
        <taxon>Ascomycota</taxon>
        <taxon>Saccharomycotina</taxon>
        <taxon>Pichiomycetes</taxon>
        <taxon>Pichiales</taxon>
        <taxon>Pichiaceae</taxon>
        <taxon>Ogataea</taxon>
        <taxon>Ogataea/Candida clade</taxon>
    </lineage>
</organism>
<dbReference type="OrthoDB" id="3643at2759"/>
<accession>A0A1E4SWL0</accession>
<dbReference type="Pfam" id="PF05378">
    <property type="entry name" value="Hydant_A_N"/>
    <property type="match status" value="1"/>
</dbReference>
<dbReference type="GO" id="GO:0006749">
    <property type="term" value="P:glutathione metabolic process"/>
    <property type="evidence" value="ECO:0007669"/>
    <property type="project" value="TreeGrafter"/>
</dbReference>
<evidence type="ECO:0000259" key="2">
    <source>
        <dbReference type="Pfam" id="PF01968"/>
    </source>
</evidence>
<dbReference type="InterPro" id="IPR002821">
    <property type="entry name" value="Hydantoinase_A"/>
</dbReference>
<gene>
    <name evidence="6" type="ORF">CANARDRAFT_29589</name>
</gene>
<dbReference type="Pfam" id="PF19278">
    <property type="entry name" value="Hydant_A_C"/>
    <property type="match status" value="1"/>
</dbReference>
<dbReference type="InterPro" id="IPR003692">
    <property type="entry name" value="Hydantoinase_B"/>
</dbReference>
<dbReference type="Pfam" id="PF02538">
    <property type="entry name" value="Hydantoinase_B"/>
    <property type="match status" value="1"/>
</dbReference>
<dbReference type="EMBL" id="KV453860">
    <property type="protein sequence ID" value="ODV83857.1"/>
    <property type="molecule type" value="Genomic_DNA"/>
</dbReference>
<evidence type="ECO:0008006" key="8">
    <source>
        <dbReference type="Google" id="ProtNLM"/>
    </source>
</evidence>
<dbReference type="Proteomes" id="UP000094801">
    <property type="component" value="Unassembled WGS sequence"/>
</dbReference>
<reference evidence="7" key="1">
    <citation type="submission" date="2016-04" db="EMBL/GenBank/DDBJ databases">
        <title>Comparative genomics of biotechnologically important yeasts.</title>
        <authorList>
            <consortium name="DOE Joint Genome Institute"/>
            <person name="Riley R."/>
            <person name="Haridas S."/>
            <person name="Wolfe K.H."/>
            <person name="Lopes M.R."/>
            <person name="Hittinger C.T."/>
            <person name="Goker M."/>
            <person name="Salamov A."/>
            <person name="Wisecaver J."/>
            <person name="Long T.M."/>
            <person name="Aerts A.L."/>
            <person name="Barry K."/>
            <person name="Choi C."/>
            <person name="Clum A."/>
            <person name="Coughlan A.Y."/>
            <person name="Deshpande S."/>
            <person name="Douglass A.P."/>
            <person name="Hanson S.J."/>
            <person name="Klenk H.-P."/>
            <person name="Labutti K."/>
            <person name="Lapidus A."/>
            <person name="Lindquist E."/>
            <person name="Lipzen A."/>
            <person name="Meier-Kolthoff J.P."/>
            <person name="Ohm R.A."/>
            <person name="Otillar R.P."/>
            <person name="Pangilinan J."/>
            <person name="Peng Y."/>
            <person name="Rokas A."/>
            <person name="Rosa C.A."/>
            <person name="Scheuner C."/>
            <person name="Sibirny A.A."/>
            <person name="Slot J.C."/>
            <person name="Stielow J.B."/>
            <person name="Sun H."/>
            <person name="Kurtzman C.P."/>
            <person name="Blackwell M."/>
            <person name="Grigoriev I.V."/>
            <person name="Jeffries T.W."/>
        </authorList>
    </citation>
    <scope>NUCLEOTIDE SEQUENCE [LARGE SCALE GENOMIC DNA]</scope>
    <source>
        <strain evidence="7">NRRL YB-2248</strain>
    </source>
</reference>
<evidence type="ECO:0000256" key="1">
    <source>
        <dbReference type="ARBA" id="ARBA00010403"/>
    </source>
</evidence>
<feature type="domain" description="Hydantoinase/oxoprolinase N-terminal" evidence="4">
    <location>
        <begin position="9"/>
        <end position="220"/>
    </location>
</feature>
<name>A0A1E4SWL0_9ASCO</name>
<keyword evidence="7" id="KW-1185">Reference proteome</keyword>
<dbReference type="InterPro" id="IPR008040">
    <property type="entry name" value="Hydant_A_N"/>
</dbReference>
<comment type="similarity">
    <text evidence="1">Belongs to the oxoprolinase family.</text>
</comment>